<dbReference type="PROSITE" id="PS51755">
    <property type="entry name" value="OMPR_PHOB"/>
    <property type="match status" value="1"/>
</dbReference>
<dbReference type="InterPro" id="IPR039420">
    <property type="entry name" value="WalR-like"/>
</dbReference>
<sequence length="227" mass="25564">MLNLLLVEDDLDLATAVVDYLELESIQCDHAVNGVVGLNLINKNSYQAIILDLNLPRMDGLTVCRQMRELGNDTPVLMLTARDSLDDKLVGFDSGADDYLVKPFAMEELIARVKVLSRRRSGQLNKLTVEDLELDLSQKMAYRNKQLLKLSPTAIKILEVLMRESPSPVSREVLMQRVWGDEQPDSNSLKVHVFNIRKQLDQAGGPSLIHTMTSFGFVLRRADENQT</sequence>
<dbReference type="RefSeq" id="WP_160651238.1">
    <property type="nucleotide sequence ID" value="NZ_RSEJ01000010.1"/>
</dbReference>
<reference evidence="10 11" key="1">
    <citation type="journal article" date="2017" name="Int. J. Syst. Evol. Microbiol.">
        <title>Photobacterium alginatilyticum sp. nov., a marine bacterium isolated from bottom seawater.</title>
        <authorList>
            <person name="Wang X."/>
            <person name="Wang Y."/>
            <person name="Yang X."/>
            <person name="Sun H."/>
            <person name="Li B."/>
            <person name="Zhang X.H."/>
        </authorList>
    </citation>
    <scope>NUCLEOTIDE SEQUENCE [LARGE SCALE GENOMIC DNA]</scope>
    <source>
        <strain evidence="10 11">P03D4</strain>
    </source>
</reference>
<evidence type="ECO:0000313" key="10">
    <source>
        <dbReference type="EMBL" id="NBI53197.1"/>
    </source>
</evidence>
<evidence type="ECO:0000259" key="8">
    <source>
        <dbReference type="PROSITE" id="PS50110"/>
    </source>
</evidence>
<feature type="domain" description="Response regulatory" evidence="8">
    <location>
        <begin position="3"/>
        <end position="117"/>
    </location>
</feature>
<dbReference type="InterPro" id="IPR001867">
    <property type="entry name" value="OmpR/PhoB-type_DNA-bd"/>
</dbReference>
<keyword evidence="1 6" id="KW-0597">Phosphoprotein</keyword>
<protein>
    <submittedName>
        <fullName evidence="10">DNA-binding response regulator</fullName>
    </submittedName>
</protein>
<evidence type="ECO:0000256" key="6">
    <source>
        <dbReference type="PROSITE-ProRule" id="PRU00169"/>
    </source>
</evidence>
<dbReference type="InterPro" id="IPR036388">
    <property type="entry name" value="WH-like_DNA-bd_sf"/>
</dbReference>
<evidence type="ECO:0000313" key="11">
    <source>
        <dbReference type="Proteomes" id="UP000738517"/>
    </source>
</evidence>
<dbReference type="GO" id="GO:0003677">
    <property type="term" value="F:DNA binding"/>
    <property type="evidence" value="ECO:0007669"/>
    <property type="project" value="UniProtKB-KW"/>
</dbReference>
<evidence type="ECO:0000256" key="7">
    <source>
        <dbReference type="PROSITE-ProRule" id="PRU01091"/>
    </source>
</evidence>
<dbReference type="Pfam" id="PF00486">
    <property type="entry name" value="Trans_reg_C"/>
    <property type="match status" value="1"/>
</dbReference>
<name>A0ABW9YHA3_9GAMM</name>
<dbReference type="Gene3D" id="6.10.250.690">
    <property type="match status" value="1"/>
</dbReference>
<dbReference type="Gene3D" id="3.40.50.2300">
    <property type="match status" value="1"/>
</dbReference>
<keyword evidence="3" id="KW-0805">Transcription regulation</keyword>
<evidence type="ECO:0000256" key="5">
    <source>
        <dbReference type="ARBA" id="ARBA00023163"/>
    </source>
</evidence>
<evidence type="ECO:0000256" key="2">
    <source>
        <dbReference type="ARBA" id="ARBA00023012"/>
    </source>
</evidence>
<proteinExistence type="predicted"/>
<dbReference type="SMART" id="SM00448">
    <property type="entry name" value="REC"/>
    <property type="match status" value="1"/>
</dbReference>
<accession>A0ABW9YHA3</accession>
<evidence type="ECO:0000256" key="4">
    <source>
        <dbReference type="ARBA" id="ARBA00023125"/>
    </source>
</evidence>
<evidence type="ECO:0000256" key="3">
    <source>
        <dbReference type="ARBA" id="ARBA00023015"/>
    </source>
</evidence>
<keyword evidence="4 7" id="KW-0238">DNA-binding</keyword>
<feature type="domain" description="OmpR/PhoB-type" evidence="9">
    <location>
        <begin position="124"/>
        <end position="221"/>
    </location>
</feature>
<organism evidence="10 11">
    <name type="scientific">Photobacterium alginatilyticum</name>
    <dbReference type="NCBI Taxonomy" id="1775171"/>
    <lineage>
        <taxon>Bacteria</taxon>
        <taxon>Pseudomonadati</taxon>
        <taxon>Pseudomonadota</taxon>
        <taxon>Gammaproteobacteria</taxon>
        <taxon>Vibrionales</taxon>
        <taxon>Vibrionaceae</taxon>
        <taxon>Photobacterium</taxon>
    </lineage>
</organism>
<dbReference type="Gene3D" id="1.10.10.10">
    <property type="entry name" value="Winged helix-like DNA-binding domain superfamily/Winged helix DNA-binding domain"/>
    <property type="match status" value="1"/>
</dbReference>
<keyword evidence="11" id="KW-1185">Reference proteome</keyword>
<evidence type="ECO:0000259" key="9">
    <source>
        <dbReference type="PROSITE" id="PS51755"/>
    </source>
</evidence>
<keyword evidence="5" id="KW-0804">Transcription</keyword>
<feature type="modified residue" description="4-aspartylphosphate" evidence="6">
    <location>
        <position position="52"/>
    </location>
</feature>
<dbReference type="SMART" id="SM00862">
    <property type="entry name" value="Trans_reg_C"/>
    <property type="match status" value="1"/>
</dbReference>
<dbReference type="Pfam" id="PF00072">
    <property type="entry name" value="Response_reg"/>
    <property type="match status" value="1"/>
</dbReference>
<dbReference type="PANTHER" id="PTHR48111">
    <property type="entry name" value="REGULATOR OF RPOS"/>
    <property type="match status" value="1"/>
</dbReference>
<evidence type="ECO:0000256" key="1">
    <source>
        <dbReference type="ARBA" id="ARBA00022553"/>
    </source>
</evidence>
<dbReference type="PROSITE" id="PS50110">
    <property type="entry name" value="RESPONSE_REGULATORY"/>
    <property type="match status" value="1"/>
</dbReference>
<dbReference type="CDD" id="cd00383">
    <property type="entry name" value="trans_reg_C"/>
    <property type="match status" value="1"/>
</dbReference>
<dbReference type="PANTHER" id="PTHR48111:SF22">
    <property type="entry name" value="REGULATOR OF RPOS"/>
    <property type="match status" value="1"/>
</dbReference>
<dbReference type="SUPFAM" id="SSF46894">
    <property type="entry name" value="C-terminal effector domain of the bipartite response regulators"/>
    <property type="match status" value="1"/>
</dbReference>
<keyword evidence="2" id="KW-0902">Two-component regulatory system</keyword>
<dbReference type="InterPro" id="IPR016032">
    <property type="entry name" value="Sig_transdc_resp-reg_C-effctor"/>
</dbReference>
<feature type="DNA-binding region" description="OmpR/PhoB-type" evidence="7">
    <location>
        <begin position="124"/>
        <end position="221"/>
    </location>
</feature>
<dbReference type="EMBL" id="RSEJ01000010">
    <property type="protein sequence ID" value="NBI53197.1"/>
    <property type="molecule type" value="Genomic_DNA"/>
</dbReference>
<gene>
    <name evidence="10" type="ORF">EIZ48_11475</name>
</gene>
<dbReference type="InterPro" id="IPR011006">
    <property type="entry name" value="CheY-like_superfamily"/>
</dbReference>
<comment type="caution">
    <text evidence="10">The sequence shown here is derived from an EMBL/GenBank/DDBJ whole genome shotgun (WGS) entry which is preliminary data.</text>
</comment>
<dbReference type="InterPro" id="IPR001789">
    <property type="entry name" value="Sig_transdc_resp-reg_receiver"/>
</dbReference>
<dbReference type="Proteomes" id="UP000738517">
    <property type="component" value="Unassembled WGS sequence"/>
</dbReference>
<dbReference type="SUPFAM" id="SSF52172">
    <property type="entry name" value="CheY-like"/>
    <property type="match status" value="1"/>
</dbReference>